<dbReference type="Proteomes" id="UP000198873">
    <property type="component" value="Unassembled WGS sequence"/>
</dbReference>
<dbReference type="AlphaFoldDB" id="A0A1I6QZD4"/>
<reference evidence="2" key="1">
    <citation type="submission" date="2016-10" db="EMBL/GenBank/DDBJ databases">
        <authorList>
            <person name="Varghese N."/>
            <person name="Submissions S."/>
        </authorList>
    </citation>
    <scope>NUCLEOTIDE SEQUENCE [LARGE SCALE GENOMIC DNA]</scope>
    <source>
        <strain evidence="2">CGMCC 4.7047</strain>
    </source>
</reference>
<sequence length="71" mass="8166">MRGWSQLVQRHGGRVFVVPAHAGVFPPRRAWERYGPALRRLHARMCAEGRFEVRAHRFLIVAERTGSDGRS</sequence>
<accession>A0A1I6QZD4</accession>
<name>A0A1I6QZD4_9ACTN</name>
<evidence type="ECO:0000313" key="2">
    <source>
        <dbReference type="Proteomes" id="UP000198873"/>
    </source>
</evidence>
<keyword evidence="2" id="KW-1185">Reference proteome</keyword>
<gene>
    <name evidence="1" type="ORF">SAMN05444716_102529</name>
</gene>
<proteinExistence type="predicted"/>
<dbReference type="EMBL" id="FPAB01000002">
    <property type="protein sequence ID" value="SFS57783.1"/>
    <property type="molecule type" value="Genomic_DNA"/>
</dbReference>
<protein>
    <submittedName>
        <fullName evidence="1">Uncharacterized protein</fullName>
    </submittedName>
</protein>
<organism evidence="1 2">
    <name type="scientific">Streptomyces harbinensis</name>
    <dbReference type="NCBI Taxonomy" id="1176198"/>
    <lineage>
        <taxon>Bacteria</taxon>
        <taxon>Bacillati</taxon>
        <taxon>Actinomycetota</taxon>
        <taxon>Actinomycetes</taxon>
        <taxon>Kitasatosporales</taxon>
        <taxon>Streptomycetaceae</taxon>
        <taxon>Streptomyces</taxon>
    </lineage>
</organism>
<evidence type="ECO:0000313" key="1">
    <source>
        <dbReference type="EMBL" id="SFS57783.1"/>
    </source>
</evidence>